<dbReference type="Gene3D" id="2.130.10.10">
    <property type="entry name" value="YVTN repeat-like/Quinoprotein amine dehydrogenase"/>
    <property type="match status" value="1"/>
</dbReference>
<reference evidence="5 6" key="1">
    <citation type="submission" date="2016-02" db="EMBL/GenBank/DDBJ databases">
        <title>Discovery of a natural microsporidian pathogen with a broad tissue tropism in Caenorhabditis elegans.</title>
        <authorList>
            <person name="Luallen R.J."/>
            <person name="Reinke A.W."/>
            <person name="Tong L."/>
            <person name="Botts M.R."/>
            <person name="Felix M.-A."/>
            <person name="Troemel E.R."/>
        </authorList>
    </citation>
    <scope>NUCLEOTIDE SEQUENCE [LARGE SCALE GENOMIC DNA]</scope>
    <source>
        <strain evidence="5 6">JUm2807</strain>
    </source>
</reference>
<dbReference type="VEuPathDB" id="MicrosporidiaDB:NEDG_01162"/>
<keyword evidence="6" id="KW-1185">Reference proteome</keyword>
<dbReference type="PROSITE" id="PS00678">
    <property type="entry name" value="WD_REPEATS_1"/>
    <property type="match status" value="2"/>
</dbReference>
<feature type="region of interest" description="Disordered" evidence="4">
    <location>
        <begin position="105"/>
        <end position="163"/>
    </location>
</feature>
<dbReference type="Pfam" id="PF00400">
    <property type="entry name" value="WD40"/>
    <property type="match status" value="3"/>
</dbReference>
<dbReference type="Proteomes" id="UP000185944">
    <property type="component" value="Unassembled WGS sequence"/>
</dbReference>
<dbReference type="InterPro" id="IPR006594">
    <property type="entry name" value="LisH"/>
</dbReference>
<organism evidence="5 6">
    <name type="scientific">Nematocida displodere</name>
    <dbReference type="NCBI Taxonomy" id="1805483"/>
    <lineage>
        <taxon>Eukaryota</taxon>
        <taxon>Fungi</taxon>
        <taxon>Fungi incertae sedis</taxon>
        <taxon>Microsporidia</taxon>
        <taxon>Nematocida</taxon>
    </lineage>
</organism>
<dbReference type="AlphaFoldDB" id="A0A177EAQ4"/>
<dbReference type="PANTHER" id="PTHR22847">
    <property type="entry name" value="WD40 REPEAT PROTEIN"/>
    <property type="match status" value="1"/>
</dbReference>
<evidence type="ECO:0000256" key="2">
    <source>
        <dbReference type="ARBA" id="ARBA00022737"/>
    </source>
</evidence>
<accession>A0A177EAQ4</accession>
<dbReference type="SMART" id="SM00320">
    <property type="entry name" value="WD40"/>
    <property type="match status" value="4"/>
</dbReference>
<dbReference type="PROSITE" id="PS50082">
    <property type="entry name" value="WD_REPEATS_2"/>
    <property type="match status" value="2"/>
</dbReference>
<dbReference type="GeneID" id="93647512"/>
<dbReference type="Pfam" id="PF08513">
    <property type="entry name" value="LisH"/>
    <property type="match status" value="1"/>
</dbReference>
<dbReference type="PROSITE" id="PS50294">
    <property type="entry name" value="WD_REPEATS_REGION"/>
    <property type="match status" value="1"/>
</dbReference>
<evidence type="ECO:0008006" key="7">
    <source>
        <dbReference type="Google" id="ProtNLM"/>
    </source>
</evidence>
<feature type="compositionally biased region" description="Basic and acidic residues" evidence="4">
    <location>
        <begin position="105"/>
        <end position="129"/>
    </location>
</feature>
<keyword evidence="2" id="KW-0677">Repeat</keyword>
<keyword evidence="1 3" id="KW-0853">WD repeat</keyword>
<feature type="repeat" description="WD" evidence="3">
    <location>
        <begin position="268"/>
        <end position="299"/>
    </location>
</feature>
<evidence type="ECO:0000313" key="5">
    <source>
        <dbReference type="EMBL" id="OAG29023.1"/>
    </source>
</evidence>
<comment type="caution">
    <text evidence="5">The sequence shown here is derived from an EMBL/GenBank/DDBJ whole genome shotgun (WGS) entry which is preliminary data.</text>
</comment>
<dbReference type="PROSITE" id="PS50896">
    <property type="entry name" value="LISH"/>
    <property type="match status" value="1"/>
</dbReference>
<dbReference type="OrthoDB" id="14421at2759"/>
<dbReference type="PANTHER" id="PTHR22847:SF637">
    <property type="entry name" value="WD REPEAT DOMAIN 5B"/>
    <property type="match status" value="1"/>
</dbReference>
<evidence type="ECO:0000256" key="1">
    <source>
        <dbReference type="ARBA" id="ARBA00022574"/>
    </source>
</evidence>
<sequence>MQEGRFAYEETKESPAKESYINTAVLNALIYEYLVKKNYTGSAKVFKVEGDVSGININTGSSALLDWFVAFNDLYNVRSGRGKSPSIVSKIDAILTKHKGEEEREFPDRRFTRFEKPKNPPRYRDREGDLLNTILELDEGEYAPPSPPSRRPRPQEKEGSSQLALKEVSKLRLHSQKINTMSICHKRKILVTGGVDSSICVVDLTNIADLIKFESHTMQISQVKVKDSQDSPPDSPMYFGSASLDREAKVYKVSKVDGKLDVAMVLTLKGHKSSVKAIDFSSSKIYTMGIDGELRIWNMGGRCLGAFSLRRTIKLISVSTDNMIAICDINTVSLFDPETSTYIKDLAPKGAVSLYRTQTNIVFVLADSVVVYDKTCTNHHAIPLPSDKIHSSCVIAGRLFLGGYQMVYEVYEKNVSVAQVHDGLVCALEGTVVNNRFILLTGSNDGEVKVWEASERA</sequence>
<protein>
    <recommendedName>
        <fullName evidence="7">LisH domain-containing protein</fullName>
    </recommendedName>
</protein>
<dbReference type="InterPro" id="IPR001680">
    <property type="entry name" value="WD40_rpt"/>
</dbReference>
<evidence type="ECO:0000256" key="4">
    <source>
        <dbReference type="SAM" id="MobiDB-lite"/>
    </source>
</evidence>
<evidence type="ECO:0000313" key="6">
    <source>
        <dbReference type="Proteomes" id="UP000185944"/>
    </source>
</evidence>
<dbReference type="SUPFAM" id="SSF50978">
    <property type="entry name" value="WD40 repeat-like"/>
    <property type="match status" value="1"/>
</dbReference>
<evidence type="ECO:0000256" key="3">
    <source>
        <dbReference type="PROSITE-ProRule" id="PRU00221"/>
    </source>
</evidence>
<dbReference type="EMBL" id="LTDL01000042">
    <property type="protein sequence ID" value="OAG29023.1"/>
    <property type="molecule type" value="Genomic_DNA"/>
</dbReference>
<proteinExistence type="predicted"/>
<name>A0A177EAQ4_9MICR</name>
<dbReference type="InterPro" id="IPR015943">
    <property type="entry name" value="WD40/YVTN_repeat-like_dom_sf"/>
</dbReference>
<dbReference type="GO" id="GO:1990234">
    <property type="term" value="C:transferase complex"/>
    <property type="evidence" value="ECO:0007669"/>
    <property type="project" value="UniProtKB-ARBA"/>
</dbReference>
<gene>
    <name evidence="5" type="ORF">NEDG_01162</name>
</gene>
<feature type="repeat" description="WD" evidence="3">
    <location>
        <begin position="439"/>
        <end position="457"/>
    </location>
</feature>
<dbReference type="InterPro" id="IPR019775">
    <property type="entry name" value="WD40_repeat_CS"/>
</dbReference>
<dbReference type="RefSeq" id="XP_067543768.1">
    <property type="nucleotide sequence ID" value="XM_067688580.1"/>
</dbReference>
<dbReference type="STRING" id="1805483.A0A177EAQ4"/>
<dbReference type="InterPro" id="IPR036322">
    <property type="entry name" value="WD40_repeat_dom_sf"/>
</dbReference>